<sequence length="100" mass="11925">MSRLTPQILGQDNFPTPLIIDWAHRSPTVRQSNRASSRSIMFKLLNFQDKVKILRIAREKKKLEHNGTRIYIYPDFSTELMKRRKGFDPVKNKLHLFRIM</sequence>
<evidence type="ECO:0000313" key="1">
    <source>
        <dbReference type="EMBL" id="KAK9979855.1"/>
    </source>
</evidence>
<dbReference type="AlphaFoldDB" id="A0AAW2B4Y9"/>
<keyword evidence="2" id="KW-1185">Reference proteome</keyword>
<dbReference type="Gene3D" id="3.30.70.1820">
    <property type="entry name" value="L1 transposable element, RRM domain"/>
    <property type="match status" value="1"/>
</dbReference>
<dbReference type="InterPro" id="IPR004244">
    <property type="entry name" value="Transposase_22"/>
</dbReference>
<dbReference type="Proteomes" id="UP001479290">
    <property type="component" value="Unassembled WGS sequence"/>
</dbReference>
<dbReference type="EMBL" id="JAWDJR010000002">
    <property type="protein sequence ID" value="KAK9979855.1"/>
    <property type="molecule type" value="Genomic_DNA"/>
</dbReference>
<protein>
    <submittedName>
        <fullName evidence="1">Uncharacterized protein</fullName>
    </submittedName>
</protein>
<dbReference type="PANTHER" id="PTHR11505">
    <property type="entry name" value="L1 TRANSPOSABLE ELEMENT-RELATED"/>
    <property type="match status" value="1"/>
</dbReference>
<accession>A0AAW2B4Y9</accession>
<proteinExistence type="predicted"/>
<gene>
    <name evidence="1" type="ORF">ABG768_013263</name>
</gene>
<name>A0AAW2B4Y9_CULAL</name>
<organism evidence="1 2">
    <name type="scientific">Culter alburnus</name>
    <name type="common">Topmouth culter</name>
    <dbReference type="NCBI Taxonomy" id="194366"/>
    <lineage>
        <taxon>Eukaryota</taxon>
        <taxon>Metazoa</taxon>
        <taxon>Chordata</taxon>
        <taxon>Craniata</taxon>
        <taxon>Vertebrata</taxon>
        <taxon>Euteleostomi</taxon>
        <taxon>Actinopterygii</taxon>
        <taxon>Neopterygii</taxon>
        <taxon>Teleostei</taxon>
        <taxon>Ostariophysi</taxon>
        <taxon>Cypriniformes</taxon>
        <taxon>Xenocyprididae</taxon>
        <taxon>Xenocypridinae</taxon>
        <taxon>Culter</taxon>
    </lineage>
</organism>
<comment type="caution">
    <text evidence="1">The sequence shown here is derived from an EMBL/GenBank/DDBJ whole genome shotgun (WGS) entry which is preliminary data.</text>
</comment>
<reference evidence="1 2" key="1">
    <citation type="submission" date="2024-05" db="EMBL/GenBank/DDBJ databases">
        <title>A high-quality chromosomal-level genome assembly of Topmouth culter (Culter alburnus).</title>
        <authorList>
            <person name="Zhao H."/>
        </authorList>
    </citation>
    <scope>NUCLEOTIDE SEQUENCE [LARGE SCALE GENOMIC DNA]</scope>
    <source>
        <strain evidence="1">CATC2023</strain>
        <tissue evidence="1">Muscle</tissue>
    </source>
</reference>
<evidence type="ECO:0000313" key="2">
    <source>
        <dbReference type="Proteomes" id="UP001479290"/>
    </source>
</evidence>